<evidence type="ECO:0000313" key="1">
    <source>
        <dbReference type="EMBL" id="KAL2278238.1"/>
    </source>
</evidence>
<accession>A0ABR4E739</accession>
<sequence length="357" mass="39714">MTIEEIIDPLPIELKLVVIDQMVHARKVHFLKLFKYFNGGLYNQPHDFPGMFGNGEPGVEQVSPLSGATKVAKWSRAIQKAATQVSRQNLTPIAVNPPVFPINTPKPGVPHIKVDMVDDVFCVSSNGQYPFFTGEQFSGGVVLWHAKLKAMHRICRGLPNFDLAARNYGCQDCGRNYHADPSDFPGDNIEFCTRCIGLWFARLRNLEQVYIIVPGLPRADRTDKQYISRYGETATNVQAFTQARQEDPTCRCVGVYDFDVDTGNFAGLVAASRSIEAFGTDGPISFEGDGITLYEVAYRDVPDRAVRFMNTLLRAYASTRTFWANLTFGLSPPHVPEDPKVCGGTVEFKFLSFSQGP</sequence>
<protein>
    <submittedName>
        <fullName evidence="1">Uncharacterized protein</fullName>
    </submittedName>
</protein>
<evidence type="ECO:0000313" key="2">
    <source>
        <dbReference type="Proteomes" id="UP001600888"/>
    </source>
</evidence>
<dbReference type="EMBL" id="JBAWTH010000089">
    <property type="protein sequence ID" value="KAL2278238.1"/>
    <property type="molecule type" value="Genomic_DNA"/>
</dbReference>
<dbReference type="Proteomes" id="UP001600888">
    <property type="component" value="Unassembled WGS sequence"/>
</dbReference>
<keyword evidence="2" id="KW-1185">Reference proteome</keyword>
<proteinExistence type="predicted"/>
<organism evidence="1 2">
    <name type="scientific">Diaporthe vaccinii</name>
    <dbReference type="NCBI Taxonomy" id="105482"/>
    <lineage>
        <taxon>Eukaryota</taxon>
        <taxon>Fungi</taxon>
        <taxon>Dikarya</taxon>
        <taxon>Ascomycota</taxon>
        <taxon>Pezizomycotina</taxon>
        <taxon>Sordariomycetes</taxon>
        <taxon>Sordariomycetidae</taxon>
        <taxon>Diaporthales</taxon>
        <taxon>Diaporthaceae</taxon>
        <taxon>Diaporthe</taxon>
        <taxon>Diaporthe eres species complex</taxon>
    </lineage>
</organism>
<comment type="caution">
    <text evidence="1">The sequence shown here is derived from an EMBL/GenBank/DDBJ whole genome shotgun (WGS) entry which is preliminary data.</text>
</comment>
<reference evidence="1 2" key="1">
    <citation type="submission" date="2024-03" db="EMBL/GenBank/DDBJ databases">
        <title>A high-quality draft genome sequence of Diaporthe vaccinii, a causative agent of upright dieback and viscid rot disease in cranberry plants.</title>
        <authorList>
            <person name="Sarrasin M."/>
            <person name="Lang B.F."/>
            <person name="Burger G."/>
        </authorList>
    </citation>
    <scope>NUCLEOTIDE SEQUENCE [LARGE SCALE GENOMIC DNA]</scope>
    <source>
        <strain evidence="1 2">IS7</strain>
    </source>
</reference>
<name>A0ABR4E739_9PEZI</name>
<gene>
    <name evidence="1" type="ORF">FJTKL_14649</name>
</gene>